<evidence type="ECO:0000313" key="3">
    <source>
        <dbReference type="Proteomes" id="UP001318860"/>
    </source>
</evidence>
<reference evidence="2 3" key="1">
    <citation type="journal article" date="2021" name="Comput. Struct. Biotechnol. J.">
        <title>De novo genome assembly of the potent medicinal plant Rehmannia glutinosa using nanopore technology.</title>
        <authorList>
            <person name="Ma L."/>
            <person name="Dong C."/>
            <person name="Song C."/>
            <person name="Wang X."/>
            <person name="Zheng X."/>
            <person name="Niu Y."/>
            <person name="Chen S."/>
            <person name="Feng W."/>
        </authorList>
    </citation>
    <scope>NUCLEOTIDE SEQUENCE [LARGE SCALE GENOMIC DNA]</scope>
    <source>
        <strain evidence="2">DH-2019</strain>
    </source>
</reference>
<accession>A0ABR0W787</accession>
<evidence type="ECO:0000256" key="1">
    <source>
        <dbReference type="SAM" id="MobiDB-lite"/>
    </source>
</evidence>
<proteinExistence type="predicted"/>
<comment type="caution">
    <text evidence="2">The sequence shown here is derived from an EMBL/GenBank/DDBJ whole genome shotgun (WGS) entry which is preliminary data.</text>
</comment>
<gene>
    <name evidence="2" type="ORF">DH2020_022834</name>
</gene>
<feature type="region of interest" description="Disordered" evidence="1">
    <location>
        <begin position="64"/>
        <end position="103"/>
    </location>
</feature>
<evidence type="ECO:0000313" key="2">
    <source>
        <dbReference type="EMBL" id="KAK6142486.1"/>
    </source>
</evidence>
<feature type="compositionally biased region" description="Low complexity" evidence="1">
    <location>
        <begin position="69"/>
        <end position="78"/>
    </location>
</feature>
<organism evidence="2 3">
    <name type="scientific">Rehmannia glutinosa</name>
    <name type="common">Chinese foxglove</name>
    <dbReference type="NCBI Taxonomy" id="99300"/>
    <lineage>
        <taxon>Eukaryota</taxon>
        <taxon>Viridiplantae</taxon>
        <taxon>Streptophyta</taxon>
        <taxon>Embryophyta</taxon>
        <taxon>Tracheophyta</taxon>
        <taxon>Spermatophyta</taxon>
        <taxon>Magnoliopsida</taxon>
        <taxon>eudicotyledons</taxon>
        <taxon>Gunneridae</taxon>
        <taxon>Pentapetalae</taxon>
        <taxon>asterids</taxon>
        <taxon>lamiids</taxon>
        <taxon>Lamiales</taxon>
        <taxon>Orobanchaceae</taxon>
        <taxon>Rehmannieae</taxon>
        <taxon>Rehmannia</taxon>
    </lineage>
</organism>
<keyword evidence="3" id="KW-1185">Reference proteome</keyword>
<dbReference type="Proteomes" id="UP001318860">
    <property type="component" value="Unassembled WGS sequence"/>
</dbReference>
<dbReference type="EMBL" id="JABTTQ020000013">
    <property type="protein sequence ID" value="KAK6142486.1"/>
    <property type="molecule type" value="Genomic_DNA"/>
</dbReference>
<sequence length="132" mass="14460">MKFLACLGAATVSPGVETAVGGRKTTAEQGRYCHTHGHTTSKRLPKVKSTHNWKPKLNAISEDSPLSEVNRGGVNRRIGGSGDKKRQVKVKPKSPARAAPPPIHEEDYCAAIRAIRVEVEQLRTMLRLLRSI</sequence>
<protein>
    <submittedName>
        <fullName evidence="2">Uncharacterized protein</fullName>
    </submittedName>
</protein>
<name>A0ABR0W787_REHGL</name>